<dbReference type="AlphaFoldDB" id="A0AAN9A322"/>
<keyword evidence="2" id="KW-1185">Reference proteome</keyword>
<protein>
    <submittedName>
        <fullName evidence="1">Uncharacterized protein</fullName>
    </submittedName>
</protein>
<organism evidence="1 2">
    <name type="scientific">Halocaridina rubra</name>
    <name type="common">Hawaiian red shrimp</name>
    <dbReference type="NCBI Taxonomy" id="373956"/>
    <lineage>
        <taxon>Eukaryota</taxon>
        <taxon>Metazoa</taxon>
        <taxon>Ecdysozoa</taxon>
        <taxon>Arthropoda</taxon>
        <taxon>Crustacea</taxon>
        <taxon>Multicrustacea</taxon>
        <taxon>Malacostraca</taxon>
        <taxon>Eumalacostraca</taxon>
        <taxon>Eucarida</taxon>
        <taxon>Decapoda</taxon>
        <taxon>Pleocyemata</taxon>
        <taxon>Caridea</taxon>
        <taxon>Atyoidea</taxon>
        <taxon>Atyidae</taxon>
        <taxon>Halocaridina</taxon>
    </lineage>
</organism>
<name>A0AAN9A322_HALRR</name>
<sequence>MDNYIIVTPVVSTLNTSFIKGGTRPYPPGPYTPVAPALASALVAATTPSTSM</sequence>
<gene>
    <name evidence="1" type="ORF">SK128_028367</name>
</gene>
<accession>A0AAN9A322</accession>
<proteinExistence type="predicted"/>
<dbReference type="Proteomes" id="UP001381693">
    <property type="component" value="Unassembled WGS sequence"/>
</dbReference>
<evidence type="ECO:0000313" key="1">
    <source>
        <dbReference type="EMBL" id="KAK7067747.1"/>
    </source>
</evidence>
<comment type="caution">
    <text evidence="1">The sequence shown here is derived from an EMBL/GenBank/DDBJ whole genome shotgun (WGS) entry which is preliminary data.</text>
</comment>
<dbReference type="EMBL" id="JAXCGZ010017768">
    <property type="protein sequence ID" value="KAK7067747.1"/>
    <property type="molecule type" value="Genomic_DNA"/>
</dbReference>
<reference evidence="1 2" key="1">
    <citation type="submission" date="2023-11" db="EMBL/GenBank/DDBJ databases">
        <title>Halocaridina rubra genome assembly.</title>
        <authorList>
            <person name="Smith C."/>
        </authorList>
    </citation>
    <scope>NUCLEOTIDE SEQUENCE [LARGE SCALE GENOMIC DNA]</scope>
    <source>
        <strain evidence="1">EP-1</strain>
        <tissue evidence="1">Whole</tissue>
    </source>
</reference>
<evidence type="ECO:0000313" key="2">
    <source>
        <dbReference type="Proteomes" id="UP001381693"/>
    </source>
</evidence>